<feature type="compositionally biased region" description="Low complexity" evidence="8">
    <location>
        <begin position="185"/>
        <end position="194"/>
    </location>
</feature>
<proteinExistence type="inferred from homology"/>
<keyword evidence="12" id="KW-1185">Reference proteome</keyword>
<feature type="domain" description="RPA43 OB" evidence="10">
    <location>
        <begin position="125"/>
        <end position="236"/>
    </location>
</feature>
<dbReference type="InterPro" id="IPR005576">
    <property type="entry name" value="Rpb7-like_N"/>
</dbReference>
<dbReference type="Gene3D" id="6.10.140.1770">
    <property type="match status" value="1"/>
</dbReference>
<evidence type="ECO:0000256" key="6">
    <source>
        <dbReference type="ARBA" id="ARBA00023242"/>
    </source>
</evidence>
<dbReference type="CDD" id="cd04328">
    <property type="entry name" value="RNAP_I_Rpa43_N"/>
    <property type="match status" value="1"/>
</dbReference>
<dbReference type="EMBL" id="HE612863">
    <property type="protein sequence ID" value="CCE64482.1"/>
    <property type="molecule type" value="Genomic_DNA"/>
</dbReference>
<evidence type="ECO:0000256" key="1">
    <source>
        <dbReference type="ARBA" id="ARBA00004604"/>
    </source>
</evidence>
<evidence type="ECO:0000256" key="4">
    <source>
        <dbReference type="ARBA" id="ARBA00022553"/>
    </source>
</evidence>
<keyword evidence="4" id="KW-0597">Phosphoprotein</keyword>
<feature type="region of interest" description="Disordered" evidence="8">
    <location>
        <begin position="176"/>
        <end position="204"/>
    </location>
</feature>
<keyword evidence="3 7" id="KW-0240">DNA-directed RNA polymerase</keyword>
<dbReference type="Pfam" id="PF17875">
    <property type="entry name" value="RPA43_OB"/>
    <property type="match status" value="1"/>
</dbReference>
<dbReference type="InterPro" id="IPR045113">
    <property type="entry name" value="Rpb7-like"/>
</dbReference>
<dbReference type="InterPro" id="IPR041178">
    <property type="entry name" value="RPA43_OB"/>
</dbReference>
<evidence type="ECO:0000256" key="5">
    <source>
        <dbReference type="ARBA" id="ARBA00023163"/>
    </source>
</evidence>
<keyword evidence="5 7" id="KW-0804">Transcription</keyword>
<protein>
    <recommendedName>
        <fullName evidence="7">DNA-directed RNA polymerase subunit</fullName>
    </recommendedName>
</protein>
<dbReference type="HOGENOM" id="CLU_060987_0_0_1"/>
<organism evidence="11 12">
    <name type="scientific">Tetrapisispora phaffii (strain ATCC 24235 / CBS 4417 / NBRC 1672 / NRRL Y-8282 / UCD 70-5)</name>
    <name type="common">Yeast</name>
    <name type="synonym">Fabospora phaffii</name>
    <dbReference type="NCBI Taxonomy" id="1071381"/>
    <lineage>
        <taxon>Eukaryota</taxon>
        <taxon>Fungi</taxon>
        <taxon>Dikarya</taxon>
        <taxon>Ascomycota</taxon>
        <taxon>Saccharomycotina</taxon>
        <taxon>Saccharomycetes</taxon>
        <taxon>Saccharomycetales</taxon>
        <taxon>Saccharomycetaceae</taxon>
        <taxon>Tetrapisispora</taxon>
    </lineage>
</organism>
<dbReference type="InterPro" id="IPR036898">
    <property type="entry name" value="RNA_pol_Rpb7-like_N_sf"/>
</dbReference>
<dbReference type="PANTHER" id="PTHR12709:SF5">
    <property type="entry name" value="DNA-DIRECTED RNA POLYMERASE I SUBUNIT RPA43"/>
    <property type="match status" value="1"/>
</dbReference>
<evidence type="ECO:0000256" key="2">
    <source>
        <dbReference type="ARBA" id="ARBA00005930"/>
    </source>
</evidence>
<evidence type="ECO:0000259" key="9">
    <source>
        <dbReference type="Pfam" id="PF03876"/>
    </source>
</evidence>
<dbReference type="KEGG" id="tpf:TPHA_0H02790"/>
<evidence type="ECO:0000256" key="7">
    <source>
        <dbReference type="RuleBase" id="RU369086"/>
    </source>
</evidence>
<dbReference type="GeneID" id="11534194"/>
<dbReference type="InterPro" id="IPR041901">
    <property type="entry name" value="RNAP_I_Rpa43_N"/>
</dbReference>
<dbReference type="GO" id="GO:0005736">
    <property type="term" value="C:RNA polymerase I complex"/>
    <property type="evidence" value="ECO:0007669"/>
    <property type="project" value="UniProtKB-ARBA"/>
</dbReference>
<dbReference type="OrthoDB" id="10250504at2759"/>
<dbReference type="AlphaFoldDB" id="G8BWN1"/>
<dbReference type="Proteomes" id="UP000005666">
    <property type="component" value="Chromosome 8"/>
</dbReference>
<dbReference type="GO" id="GO:0006361">
    <property type="term" value="P:transcription initiation at RNA polymerase I promoter"/>
    <property type="evidence" value="ECO:0007669"/>
    <property type="project" value="UniProtKB-ARBA"/>
</dbReference>
<dbReference type="FunFam" id="3.30.1490.120:FF:000004">
    <property type="entry name" value="RNA polymerase I subunit Rpa43"/>
    <property type="match status" value="1"/>
</dbReference>
<feature type="domain" description="RNA polymerase Rpb7-like N-terminal" evidence="9">
    <location>
        <begin position="42"/>
        <end position="90"/>
    </location>
</feature>
<dbReference type="OMA" id="YMQTASH"/>
<dbReference type="Gene3D" id="2.40.50.140">
    <property type="entry name" value="Nucleic acid-binding proteins"/>
    <property type="match status" value="1"/>
</dbReference>
<feature type="compositionally biased region" description="Basic and acidic residues" evidence="8">
    <location>
        <begin position="279"/>
        <end position="294"/>
    </location>
</feature>
<reference evidence="11 12" key="1">
    <citation type="journal article" date="2011" name="Proc. Natl. Acad. Sci. U.S.A.">
        <title>Evolutionary erosion of yeast sex chromosomes by mating-type switching accidents.</title>
        <authorList>
            <person name="Gordon J.L."/>
            <person name="Armisen D."/>
            <person name="Proux-Wera E."/>
            <person name="Oheigeartaigh S.S."/>
            <person name="Byrne K.P."/>
            <person name="Wolfe K.H."/>
        </authorList>
    </citation>
    <scope>NUCLEOTIDE SEQUENCE [LARGE SCALE GENOMIC DNA]</scope>
    <source>
        <strain evidence="12">ATCC 24235 / CBS 4417 / NBRC 1672 / NRRL Y-8282 / UCD 70-5</strain>
    </source>
</reference>
<sequence length="314" mass="34980">MSKRSADSSAVAKFIKKHKNSIPNPVDYESGISNCILRVPISLYVSVAPIYANNPAQGVMKQHLNPMVMKYNPKVNGVVLGYQNVRILDSDPSNPPDSHEKLIKITADTPFGFCWCNCDMFVWQPQVGDIIEGWCFIQSVSHIGLLIHDAFNASINKNYIPDDWTFIQNEEHFDDWDETEEGETENTSNEAGTTKHNTSMGHWVDGNGENIDGKLKFKIRNVFTKGRVISIDGTLLTDNYENGDASVNNLNGVSSEIENLPVVSNKKIIFDEEVSAENTESHKDLELPEVKDSGEQLVYEENSSGSDEDSSDSD</sequence>
<gene>
    <name evidence="11" type="primary">TPHA0H02790</name>
    <name evidence="11" type="ordered locus">TPHA_0H02790</name>
</gene>
<comment type="similarity">
    <text evidence="2">Belongs to the eukaryotic RPA43 RNA polymerase subunit family.</text>
</comment>
<dbReference type="PANTHER" id="PTHR12709">
    <property type="entry name" value="DNA-DIRECTED RNA POLYMERASE II, III"/>
    <property type="match status" value="1"/>
</dbReference>
<dbReference type="Gene3D" id="3.30.1490.120">
    <property type="entry name" value="RNA polymerase Rpb7-like, N-terminal domain"/>
    <property type="match status" value="1"/>
</dbReference>
<dbReference type="RefSeq" id="XP_003686916.1">
    <property type="nucleotide sequence ID" value="XM_003686868.1"/>
</dbReference>
<dbReference type="Pfam" id="PF03876">
    <property type="entry name" value="SHS2_Rpb7-N"/>
    <property type="match status" value="1"/>
</dbReference>
<keyword evidence="6 7" id="KW-0539">Nucleus</keyword>
<comment type="subcellular location">
    <subcellularLocation>
        <location evidence="1">Nucleus</location>
        <location evidence="1">Nucleolus</location>
    </subcellularLocation>
</comment>
<evidence type="ECO:0000259" key="10">
    <source>
        <dbReference type="Pfam" id="PF17875"/>
    </source>
</evidence>
<dbReference type="eggNOG" id="KOG4134">
    <property type="taxonomic scope" value="Eukaryota"/>
</dbReference>
<accession>G8BWN1</accession>
<dbReference type="GO" id="GO:0006362">
    <property type="term" value="P:transcription elongation by RNA polymerase I"/>
    <property type="evidence" value="ECO:0007669"/>
    <property type="project" value="UniProtKB-ARBA"/>
</dbReference>
<feature type="region of interest" description="Disordered" evidence="8">
    <location>
        <begin position="276"/>
        <end position="314"/>
    </location>
</feature>
<name>G8BWN1_TETPH</name>
<evidence type="ECO:0000256" key="3">
    <source>
        <dbReference type="ARBA" id="ARBA00022478"/>
    </source>
</evidence>
<evidence type="ECO:0000313" key="11">
    <source>
        <dbReference type="EMBL" id="CCE64482.1"/>
    </source>
</evidence>
<dbReference type="InterPro" id="IPR012340">
    <property type="entry name" value="NA-bd_OB-fold"/>
</dbReference>
<comment type="function">
    <text evidence="7">DNA-dependent RNA polymerase which catalyzes the transcription of DNA into RNA using the four ribonucleoside triphosphates as substrates.</text>
</comment>
<evidence type="ECO:0000313" key="12">
    <source>
        <dbReference type="Proteomes" id="UP000005666"/>
    </source>
</evidence>
<dbReference type="STRING" id="1071381.G8BWN1"/>
<evidence type="ECO:0000256" key="8">
    <source>
        <dbReference type="SAM" id="MobiDB-lite"/>
    </source>
</evidence>